<keyword evidence="1" id="KW-0472">Membrane</keyword>
<dbReference type="EMBL" id="CP086395">
    <property type="protein sequence ID" value="USJ19811.1"/>
    <property type="molecule type" value="Genomic_DNA"/>
</dbReference>
<keyword evidence="1" id="KW-1133">Transmembrane helix</keyword>
<feature type="transmembrane region" description="Helical" evidence="1">
    <location>
        <begin position="21"/>
        <end position="40"/>
    </location>
</feature>
<keyword evidence="1" id="KW-0812">Transmembrane</keyword>
<dbReference type="Proteomes" id="UP001056730">
    <property type="component" value="Chromosome"/>
</dbReference>
<feature type="transmembrane region" description="Helical" evidence="1">
    <location>
        <begin position="76"/>
        <end position="94"/>
    </location>
</feature>
<evidence type="ECO:0000256" key="1">
    <source>
        <dbReference type="SAM" id="Phobius"/>
    </source>
</evidence>
<reference evidence="2" key="1">
    <citation type="journal article" date="2022" name="Front. Microbiol.">
        <title>Feed Insects as a Reservoir of Granadaene-Producing Lactococci.</title>
        <authorList>
            <person name="Neuzil-Bunesova V."/>
            <person name="Ramirez Garcia A."/>
            <person name="Modrackova N."/>
            <person name="Makovska M."/>
            <person name="Sabolova M."/>
            <person name="Sproer C."/>
            <person name="Bunk B."/>
            <person name="Blom J."/>
            <person name="Schwab C."/>
        </authorList>
    </citation>
    <scope>NUCLEOTIDE SEQUENCE</scope>
    <source>
        <strain evidence="2">I4/6O</strain>
    </source>
</reference>
<accession>A0A9Q9D6E4</accession>
<dbReference type="AlphaFoldDB" id="A0A9Q9D6E4"/>
<sequence>MDAEKTPKQRYKEETAPYRTWLNSISIPIGLIVLFIAVFLGFTINAAGVILVIFAIITHIGYARIHAPKICHVAPILYYVYNLLSIFYVMTLIAQPQGSMLVAILSLINFVLLILVIVFYFIGANAIKKQFPTMKEDYERAMEVYKGRKSSGKR</sequence>
<dbReference type="KEGG" id="lfo:LMK00_08230"/>
<gene>
    <name evidence="2" type="ORF">LMK00_08230</name>
</gene>
<name>A0A9Q9D6E4_9LACT</name>
<proteinExistence type="predicted"/>
<dbReference type="RefSeq" id="WP_252175244.1">
    <property type="nucleotide sequence ID" value="NZ_CP086395.1"/>
</dbReference>
<protein>
    <submittedName>
        <fullName evidence="2">Uncharacterized protein</fullName>
    </submittedName>
</protein>
<organism evidence="2 3">
    <name type="scientific">Lactococcus formosensis</name>
    <dbReference type="NCBI Taxonomy" id="1281486"/>
    <lineage>
        <taxon>Bacteria</taxon>
        <taxon>Bacillati</taxon>
        <taxon>Bacillota</taxon>
        <taxon>Bacilli</taxon>
        <taxon>Lactobacillales</taxon>
        <taxon>Streptococcaceae</taxon>
        <taxon>Lactococcus</taxon>
    </lineage>
</organism>
<feature type="transmembrane region" description="Helical" evidence="1">
    <location>
        <begin position="100"/>
        <end position="122"/>
    </location>
</feature>
<evidence type="ECO:0000313" key="3">
    <source>
        <dbReference type="Proteomes" id="UP001056730"/>
    </source>
</evidence>
<feature type="transmembrane region" description="Helical" evidence="1">
    <location>
        <begin position="46"/>
        <end position="64"/>
    </location>
</feature>
<evidence type="ECO:0000313" key="2">
    <source>
        <dbReference type="EMBL" id="USJ19811.1"/>
    </source>
</evidence>